<protein>
    <submittedName>
        <fullName evidence="1">Amino ABC transporter, permease, 3-TM region, His/Glu/Gln/Arg/opine family domain protein</fullName>
    </submittedName>
</protein>
<accession>A0A454CQR8</accession>
<proteinExistence type="predicted"/>
<dbReference type="Proteomes" id="UP000008367">
    <property type="component" value="Unassembled WGS sequence"/>
</dbReference>
<name>A0A454CQR8_VIBHA</name>
<comment type="caution">
    <text evidence="1">The sequence shown here is derived from an EMBL/GenBank/DDBJ whole genome shotgun (WGS) entry which is preliminary data.</text>
</comment>
<reference evidence="1 2" key="1">
    <citation type="submission" date="2012-10" db="EMBL/GenBank/DDBJ databases">
        <title>Genome sequence of Vibrio Cholerae HENC-02.</title>
        <authorList>
            <person name="Eppinger M."/>
            <person name="Hasan N.A."/>
            <person name="Sengamalay N."/>
            <person name="Hine E."/>
            <person name="Su Q."/>
            <person name="Daugherty S.C."/>
            <person name="Young S."/>
            <person name="Sadzewicz L."/>
            <person name="Tallon L."/>
            <person name="Cebula T.A."/>
            <person name="Ravel J."/>
            <person name="Colwell R.R."/>
        </authorList>
    </citation>
    <scope>NUCLEOTIDE SEQUENCE [LARGE SCALE GENOMIC DNA]</scope>
    <source>
        <strain evidence="1 2">HENC-02</strain>
    </source>
</reference>
<dbReference type="EMBL" id="AJSR01002396">
    <property type="protein sequence ID" value="EKM28757.1"/>
    <property type="molecule type" value="Genomic_DNA"/>
</dbReference>
<evidence type="ECO:0000313" key="2">
    <source>
        <dbReference type="Proteomes" id="UP000008367"/>
    </source>
</evidence>
<organism evidence="1 2">
    <name type="scientific">Vibrio harveyi</name>
    <name type="common">Beneckea harveyi</name>
    <dbReference type="NCBI Taxonomy" id="669"/>
    <lineage>
        <taxon>Bacteria</taxon>
        <taxon>Pseudomonadati</taxon>
        <taxon>Pseudomonadota</taxon>
        <taxon>Gammaproteobacteria</taxon>
        <taxon>Vibrionales</taxon>
        <taxon>Vibrionaceae</taxon>
        <taxon>Vibrio</taxon>
    </lineage>
</organism>
<feature type="non-terminal residue" evidence="1">
    <location>
        <position position="1"/>
    </location>
</feature>
<evidence type="ECO:0000313" key="1">
    <source>
        <dbReference type="EMBL" id="EKM28757.1"/>
    </source>
</evidence>
<sequence length="14" mass="1748">FFRYIEKKSESISN</sequence>
<gene>
    <name evidence="1" type="ORF">VCHENC02_5378B</name>
</gene>